<dbReference type="InterPro" id="IPR017475">
    <property type="entry name" value="EPS_sugar_tfrase"/>
</dbReference>
<dbReference type="Pfam" id="PF02397">
    <property type="entry name" value="Bac_transf"/>
    <property type="match status" value="1"/>
</dbReference>
<dbReference type="Gene3D" id="3.40.50.720">
    <property type="entry name" value="NAD(P)-binding Rossmann-like Domain"/>
    <property type="match status" value="1"/>
</dbReference>
<dbReference type="RefSeq" id="WP_279294955.1">
    <property type="nucleotide sequence ID" value="NZ_JAOTIF010000001.1"/>
</dbReference>
<gene>
    <name evidence="9" type="ORF">OCK74_00195</name>
</gene>
<keyword evidence="4 7" id="KW-0812">Transmembrane</keyword>
<accession>A0A9X3BGC0</accession>
<dbReference type="NCBIfam" id="TIGR03025">
    <property type="entry name" value="EPS_sugtrans"/>
    <property type="match status" value="1"/>
</dbReference>
<feature type="transmembrane region" description="Helical" evidence="7">
    <location>
        <begin position="12"/>
        <end position="35"/>
    </location>
</feature>
<dbReference type="PANTHER" id="PTHR30576:SF0">
    <property type="entry name" value="UNDECAPRENYL-PHOSPHATE N-ACETYLGALACTOSAMINYL 1-PHOSPHATE TRANSFERASE-RELATED"/>
    <property type="match status" value="1"/>
</dbReference>
<keyword evidence="10" id="KW-1185">Reference proteome</keyword>
<dbReference type="GO" id="GO:0089702">
    <property type="term" value="F:undecaprenyl-phosphate glucose phosphotransferase activity"/>
    <property type="evidence" value="ECO:0007669"/>
    <property type="project" value="UniProtKB-EC"/>
</dbReference>
<comment type="similarity">
    <text evidence="2">Belongs to the bacterial sugar transferase family.</text>
</comment>
<dbReference type="AlphaFoldDB" id="A0A9X3BGC0"/>
<protein>
    <submittedName>
        <fullName evidence="9">Undecaprenyl-phosphate glucose phosphotransferase</fullName>
        <ecNumber evidence="9">2.7.8.31</ecNumber>
    </submittedName>
</protein>
<keyword evidence="3 9" id="KW-0808">Transferase</keyword>
<evidence type="ECO:0000256" key="5">
    <source>
        <dbReference type="ARBA" id="ARBA00022989"/>
    </source>
</evidence>
<proteinExistence type="inferred from homology"/>
<feature type="transmembrane region" description="Helical" evidence="7">
    <location>
        <begin position="107"/>
        <end position="129"/>
    </location>
</feature>
<feature type="transmembrane region" description="Helical" evidence="7">
    <location>
        <begin position="277"/>
        <end position="301"/>
    </location>
</feature>
<dbReference type="PANTHER" id="PTHR30576">
    <property type="entry name" value="COLANIC BIOSYNTHESIS UDP-GLUCOSE LIPID CARRIER TRANSFERASE"/>
    <property type="match status" value="1"/>
</dbReference>
<evidence type="ECO:0000256" key="4">
    <source>
        <dbReference type="ARBA" id="ARBA00022692"/>
    </source>
</evidence>
<evidence type="ECO:0000256" key="6">
    <source>
        <dbReference type="ARBA" id="ARBA00023136"/>
    </source>
</evidence>
<comment type="caution">
    <text evidence="9">The sequence shown here is derived from an EMBL/GenBank/DDBJ whole genome shotgun (WGS) entry which is preliminary data.</text>
</comment>
<name>A0A9X3BGC0_9BACT</name>
<feature type="transmembrane region" description="Helical" evidence="7">
    <location>
        <begin position="84"/>
        <end position="101"/>
    </location>
</feature>
<reference evidence="9" key="2">
    <citation type="submission" date="2023-04" db="EMBL/GenBank/DDBJ databases">
        <title>Paracnuella aquatica gen. nov., sp. nov., a member of the family Chitinophagaceae isolated from a hot spring.</title>
        <authorList>
            <person name="Wang C."/>
        </authorList>
    </citation>
    <scope>NUCLEOTIDE SEQUENCE</scope>
    <source>
        <strain evidence="9">LB-8</strain>
    </source>
</reference>
<organism evidence="9 10">
    <name type="scientific">Paraflavisolibacter caeni</name>
    <dbReference type="NCBI Taxonomy" id="2982496"/>
    <lineage>
        <taxon>Bacteria</taxon>
        <taxon>Pseudomonadati</taxon>
        <taxon>Bacteroidota</taxon>
        <taxon>Chitinophagia</taxon>
        <taxon>Chitinophagales</taxon>
        <taxon>Chitinophagaceae</taxon>
        <taxon>Paraflavisolibacter</taxon>
    </lineage>
</organism>
<dbReference type="EMBL" id="JAOTIF010000001">
    <property type="protein sequence ID" value="MCU7547507.1"/>
    <property type="molecule type" value="Genomic_DNA"/>
</dbReference>
<comment type="subcellular location">
    <subcellularLocation>
        <location evidence="1">Membrane</location>
        <topology evidence="1">Multi-pass membrane protein</topology>
    </subcellularLocation>
</comment>
<evidence type="ECO:0000256" key="7">
    <source>
        <dbReference type="SAM" id="Phobius"/>
    </source>
</evidence>
<evidence type="ECO:0000313" key="9">
    <source>
        <dbReference type="EMBL" id="MCU7547507.1"/>
    </source>
</evidence>
<feature type="transmembrane region" description="Helical" evidence="7">
    <location>
        <begin position="47"/>
        <end position="64"/>
    </location>
</feature>
<evidence type="ECO:0000256" key="2">
    <source>
        <dbReference type="ARBA" id="ARBA00006464"/>
    </source>
</evidence>
<evidence type="ECO:0000313" key="10">
    <source>
        <dbReference type="Proteomes" id="UP001155483"/>
    </source>
</evidence>
<evidence type="ECO:0000256" key="1">
    <source>
        <dbReference type="ARBA" id="ARBA00004141"/>
    </source>
</evidence>
<keyword evidence="6 7" id="KW-0472">Membrane</keyword>
<feature type="domain" description="Bacterial sugar transferase" evidence="8">
    <location>
        <begin position="272"/>
        <end position="456"/>
    </location>
</feature>
<dbReference type="InterPro" id="IPR003362">
    <property type="entry name" value="Bact_transf"/>
</dbReference>
<keyword evidence="5 7" id="KW-1133">Transmembrane helix</keyword>
<dbReference type="InterPro" id="IPR017473">
    <property type="entry name" value="Undecaprenyl-P_gluc_Ptfrase"/>
</dbReference>
<dbReference type="NCBIfam" id="TIGR03023">
    <property type="entry name" value="WcaJ_sugtrans"/>
    <property type="match status" value="1"/>
</dbReference>
<evidence type="ECO:0000256" key="3">
    <source>
        <dbReference type="ARBA" id="ARBA00022679"/>
    </source>
</evidence>
<dbReference type="Proteomes" id="UP001155483">
    <property type="component" value="Unassembled WGS sequence"/>
</dbReference>
<reference evidence="9" key="1">
    <citation type="submission" date="2022-09" db="EMBL/GenBank/DDBJ databases">
        <authorList>
            <person name="Yuan C."/>
            <person name="Ke Z."/>
        </authorList>
    </citation>
    <scope>NUCLEOTIDE SEQUENCE</scope>
    <source>
        <strain evidence="9">LB-8</strain>
    </source>
</reference>
<evidence type="ECO:0000259" key="8">
    <source>
        <dbReference type="Pfam" id="PF02397"/>
    </source>
</evidence>
<dbReference type="GO" id="GO:0016020">
    <property type="term" value="C:membrane"/>
    <property type="evidence" value="ECO:0007669"/>
    <property type="project" value="UniProtKB-SubCell"/>
</dbReference>
<dbReference type="Pfam" id="PF13727">
    <property type="entry name" value="CoA_binding_3"/>
    <property type="match status" value="1"/>
</dbReference>
<sequence length="463" mass="54841">MNKRFLRLKQFCVFGLDLISLNVLIMLQQFGMLWFETFSNSQEYTRLNLWLNTSWLVVLIAGNLYSEKYISSFELFFRRTIHTYFFWLVLVLVYLFFAHQFKLSLSFVAFLLCSQGAMLLVNRCIYLVVRSYLCHYQYFTRRVLILGYNDTAKKLVSYLEEENERIQILGFCEEAEHIQELTHYPILGPLEKAMELSEQMKVDEIFSTIAPEHDLGIYQLMQQANQCCIRFKVIPDLSLFMNHSFHIDYLNDMPVLCLRREPLDEAGNRILKRLFDIVVSLFVVIFILPWLVPVVGLLIWIESPGPIFFKQKRTGRNNKQFQCLKFRSMKINNDADMKQATQNDERLTKVGSFLRRTSLDEFPQFLNVLIGNMSVVGPRPHMLKHTNDYSKLIQEYMVRQFVKPGMTGWAQVNGYRGEIKTLQHMKRRVNYDLWYAENWSMWLDIKIVFFTMVVMIKSDQNAC</sequence>
<dbReference type="EC" id="2.7.8.31" evidence="9"/>